<dbReference type="PROSITE" id="PS50885">
    <property type="entry name" value="HAMP"/>
    <property type="match status" value="1"/>
</dbReference>
<dbReference type="PANTHER" id="PTHR32089:SF112">
    <property type="entry name" value="LYSOZYME-LIKE PROTEIN-RELATED"/>
    <property type="match status" value="1"/>
</dbReference>
<dbReference type="AlphaFoldDB" id="A0A420EA07"/>
<keyword evidence="6" id="KW-0812">Transmembrane</keyword>
<dbReference type="InterPro" id="IPR004090">
    <property type="entry name" value="Chemotax_Me-accpt_rcpt"/>
</dbReference>
<sequence length="490" mass="52668">MNNITTRITSLLILVVLVTSALVGSVSYYSNRSDLYANQLNSEEATLEQLAVILKEPVFVYDTGSVHSIVDAMKTEPFLAYIEVVDQRDRSMASVKVTSSDVVKSVNLDWDGKAIGSIEVGFTHEPIQKSLNQALMAQIITALATLILVVALVYFALRKVVINPLLTVNKVLADIAQGGGDLTARIPVEGKDEIAQLGASFNSFIDTVQSIVKDMSGAAQQLDTVSQQVKTVSEKTTQSNRHQSDLTQTSVSNLQQLDLATKDIASNSENTSERTQQAYQLSENSKKAIASNISQVEELVENLELTAKEVSSLKEASDNIGSVLDVIKGIAEQTNLLALNAAIEAARAGEQGRGFAVVADEVRALASKTHDSTSEIETIIVHLQSQADASHKATTASHELVNETISTTESTGVSLDKIAEEMNAINDMITMIASACEEQANVTTAVSQDMDSLSLGAQSLDADNAQVQLASEELVQVSKTMMQQLGRFKF</sequence>
<dbReference type="Pfam" id="PF00672">
    <property type="entry name" value="HAMP"/>
    <property type="match status" value="1"/>
</dbReference>
<evidence type="ECO:0000313" key="10">
    <source>
        <dbReference type="Proteomes" id="UP000286482"/>
    </source>
</evidence>
<dbReference type="EMBL" id="RAQO01000007">
    <property type="protein sequence ID" value="RKF17516.1"/>
    <property type="molecule type" value="Genomic_DNA"/>
</dbReference>
<evidence type="ECO:0000256" key="3">
    <source>
        <dbReference type="ARBA" id="ARBA00029447"/>
    </source>
</evidence>
<dbReference type="Pfam" id="PF00015">
    <property type="entry name" value="MCPsignal"/>
    <property type="match status" value="1"/>
</dbReference>
<evidence type="ECO:0000313" key="9">
    <source>
        <dbReference type="EMBL" id="RKF17516.1"/>
    </source>
</evidence>
<dbReference type="CDD" id="cd06225">
    <property type="entry name" value="HAMP"/>
    <property type="match status" value="1"/>
</dbReference>
<dbReference type="GO" id="GO:0006935">
    <property type="term" value="P:chemotaxis"/>
    <property type="evidence" value="ECO:0007669"/>
    <property type="project" value="InterPro"/>
</dbReference>
<feature type="coiled-coil region" evidence="5">
    <location>
        <begin position="286"/>
        <end position="316"/>
    </location>
</feature>
<dbReference type="InterPro" id="IPR004089">
    <property type="entry name" value="MCPsignal_dom"/>
</dbReference>
<dbReference type="SUPFAM" id="SSF58104">
    <property type="entry name" value="Methyl-accepting chemotaxis protein (MCP) signaling domain"/>
    <property type="match status" value="1"/>
</dbReference>
<feature type="domain" description="HAMP" evidence="8">
    <location>
        <begin position="159"/>
        <end position="213"/>
    </location>
</feature>
<name>A0A420EA07_9ALTE</name>
<evidence type="ECO:0000259" key="7">
    <source>
        <dbReference type="PROSITE" id="PS50111"/>
    </source>
</evidence>
<dbReference type="GO" id="GO:0004888">
    <property type="term" value="F:transmembrane signaling receptor activity"/>
    <property type="evidence" value="ECO:0007669"/>
    <property type="project" value="InterPro"/>
</dbReference>
<dbReference type="RefSeq" id="WP_120355540.1">
    <property type="nucleotide sequence ID" value="NZ_RAQO01000007.1"/>
</dbReference>
<accession>A0A420EA07</accession>
<evidence type="ECO:0000259" key="8">
    <source>
        <dbReference type="PROSITE" id="PS50885"/>
    </source>
</evidence>
<dbReference type="Proteomes" id="UP000286482">
    <property type="component" value="Unassembled WGS sequence"/>
</dbReference>
<dbReference type="SMART" id="SM00283">
    <property type="entry name" value="MA"/>
    <property type="match status" value="1"/>
</dbReference>
<feature type="domain" description="Methyl-accepting transducer" evidence="7">
    <location>
        <begin position="218"/>
        <end position="454"/>
    </location>
</feature>
<comment type="subcellular location">
    <subcellularLocation>
        <location evidence="1">Membrane</location>
    </subcellularLocation>
</comment>
<protein>
    <submittedName>
        <fullName evidence="9">Methyl-accepting chemotaxis protein</fullName>
    </submittedName>
</protein>
<keyword evidence="6" id="KW-1133">Transmembrane helix</keyword>
<feature type="transmembrane region" description="Helical" evidence="6">
    <location>
        <begin position="135"/>
        <end position="157"/>
    </location>
</feature>
<dbReference type="CDD" id="cd11386">
    <property type="entry name" value="MCP_signal"/>
    <property type="match status" value="1"/>
</dbReference>
<keyword evidence="10" id="KW-1185">Reference proteome</keyword>
<dbReference type="GO" id="GO:0007165">
    <property type="term" value="P:signal transduction"/>
    <property type="evidence" value="ECO:0007669"/>
    <property type="project" value="UniProtKB-KW"/>
</dbReference>
<keyword evidence="2 4" id="KW-0807">Transducer</keyword>
<evidence type="ECO:0000256" key="2">
    <source>
        <dbReference type="ARBA" id="ARBA00023224"/>
    </source>
</evidence>
<organism evidence="9 10">
    <name type="scientific">Alginatibacterium sediminis</name>
    <dbReference type="NCBI Taxonomy" id="2164068"/>
    <lineage>
        <taxon>Bacteria</taxon>
        <taxon>Pseudomonadati</taxon>
        <taxon>Pseudomonadota</taxon>
        <taxon>Gammaproteobacteria</taxon>
        <taxon>Alteromonadales</taxon>
        <taxon>Alteromonadaceae</taxon>
        <taxon>Alginatibacterium</taxon>
    </lineage>
</organism>
<evidence type="ECO:0000256" key="4">
    <source>
        <dbReference type="PROSITE-ProRule" id="PRU00284"/>
    </source>
</evidence>
<keyword evidence="6" id="KW-0472">Membrane</keyword>
<dbReference type="PROSITE" id="PS50111">
    <property type="entry name" value="CHEMOTAXIS_TRANSDUC_2"/>
    <property type="match status" value="1"/>
</dbReference>
<evidence type="ECO:0000256" key="6">
    <source>
        <dbReference type="SAM" id="Phobius"/>
    </source>
</evidence>
<comment type="caution">
    <text evidence="9">The sequence shown here is derived from an EMBL/GenBank/DDBJ whole genome shotgun (WGS) entry which is preliminary data.</text>
</comment>
<dbReference type="FunFam" id="1.10.287.950:FF:000001">
    <property type="entry name" value="Methyl-accepting chemotaxis sensory transducer"/>
    <property type="match status" value="1"/>
</dbReference>
<evidence type="ECO:0000256" key="1">
    <source>
        <dbReference type="ARBA" id="ARBA00004370"/>
    </source>
</evidence>
<comment type="similarity">
    <text evidence="3">Belongs to the methyl-accepting chemotaxis (MCP) protein family.</text>
</comment>
<dbReference type="InterPro" id="IPR003660">
    <property type="entry name" value="HAMP_dom"/>
</dbReference>
<dbReference type="PRINTS" id="PR00260">
    <property type="entry name" value="CHEMTRNSDUCR"/>
</dbReference>
<reference evidence="9 10" key="1">
    <citation type="submission" date="2018-09" db="EMBL/GenBank/DDBJ databases">
        <authorList>
            <person name="Wang Z."/>
        </authorList>
    </citation>
    <scope>NUCLEOTIDE SEQUENCE [LARGE SCALE GENOMIC DNA]</scope>
    <source>
        <strain evidence="9 10">ALS 81</strain>
    </source>
</reference>
<proteinExistence type="inferred from homology"/>
<dbReference type="OrthoDB" id="2489132at2"/>
<dbReference type="GO" id="GO:0016020">
    <property type="term" value="C:membrane"/>
    <property type="evidence" value="ECO:0007669"/>
    <property type="project" value="UniProtKB-SubCell"/>
</dbReference>
<gene>
    <name evidence="9" type="ORF">DBZ36_13835</name>
</gene>
<dbReference type="Gene3D" id="1.10.287.950">
    <property type="entry name" value="Methyl-accepting chemotaxis protein"/>
    <property type="match status" value="1"/>
</dbReference>
<dbReference type="SMART" id="SM00304">
    <property type="entry name" value="HAMP"/>
    <property type="match status" value="1"/>
</dbReference>
<dbReference type="PANTHER" id="PTHR32089">
    <property type="entry name" value="METHYL-ACCEPTING CHEMOTAXIS PROTEIN MCPB"/>
    <property type="match status" value="1"/>
</dbReference>
<evidence type="ECO:0000256" key="5">
    <source>
        <dbReference type="SAM" id="Coils"/>
    </source>
</evidence>
<keyword evidence="5" id="KW-0175">Coiled coil</keyword>